<dbReference type="Gene3D" id="2.170.150.20">
    <property type="entry name" value="Peptide methionine sulfoxide reductase"/>
    <property type="match status" value="1"/>
</dbReference>
<evidence type="ECO:0000256" key="7">
    <source>
        <dbReference type="ARBA" id="ARBA00048488"/>
    </source>
</evidence>
<dbReference type="GO" id="GO:0005737">
    <property type="term" value="C:cytoplasm"/>
    <property type="evidence" value="ECO:0007669"/>
    <property type="project" value="TreeGrafter"/>
</dbReference>
<evidence type="ECO:0000256" key="1">
    <source>
        <dbReference type="ARBA" id="ARBA00001947"/>
    </source>
</evidence>
<dbReference type="GO" id="GO:0033743">
    <property type="term" value="F:peptide-methionine (R)-S-oxide reductase activity"/>
    <property type="evidence" value="ECO:0007669"/>
    <property type="project" value="UniProtKB-EC"/>
</dbReference>
<dbReference type="FunFam" id="2.170.150.20:FF:000001">
    <property type="entry name" value="Peptide methionine sulfoxide reductase MsrB"/>
    <property type="match status" value="1"/>
</dbReference>
<dbReference type="InterPro" id="IPR002579">
    <property type="entry name" value="Met_Sox_Rdtase_MsrB_dom"/>
</dbReference>
<evidence type="ECO:0000256" key="3">
    <source>
        <dbReference type="ARBA" id="ARBA00012499"/>
    </source>
</evidence>
<reference evidence="9" key="1">
    <citation type="submission" date="2018-06" db="EMBL/GenBank/DDBJ databases">
        <authorList>
            <person name="Zhirakovskaya E."/>
        </authorList>
    </citation>
    <scope>NUCLEOTIDE SEQUENCE</scope>
</reference>
<protein>
    <recommendedName>
        <fullName evidence="3">peptide-methionine (R)-S-oxide reductase</fullName>
        <ecNumber evidence="3">1.8.4.12</ecNumber>
    </recommendedName>
</protein>
<name>A0A3B0Y515_9ZZZZ</name>
<dbReference type="Pfam" id="PF01641">
    <property type="entry name" value="SelR"/>
    <property type="match status" value="1"/>
</dbReference>
<proteinExistence type="inferred from homology"/>
<keyword evidence="5" id="KW-0862">Zinc</keyword>
<comment type="similarity">
    <text evidence="2">Belongs to the MsrB Met sulfoxide reductase family.</text>
</comment>
<evidence type="ECO:0000256" key="6">
    <source>
        <dbReference type="ARBA" id="ARBA00023002"/>
    </source>
</evidence>
<gene>
    <name evidence="9" type="ORF">MNBD_GAMMA15-2519</name>
</gene>
<dbReference type="PROSITE" id="PS51790">
    <property type="entry name" value="MSRB"/>
    <property type="match status" value="1"/>
</dbReference>
<dbReference type="EMBL" id="UOFN01000051">
    <property type="protein sequence ID" value="VAW75838.1"/>
    <property type="molecule type" value="Genomic_DNA"/>
</dbReference>
<evidence type="ECO:0000313" key="9">
    <source>
        <dbReference type="EMBL" id="VAW75838.1"/>
    </source>
</evidence>
<comment type="catalytic activity">
    <reaction evidence="7">
        <text>L-methionyl-[protein] + [thioredoxin]-disulfide + H2O = L-methionyl-(R)-S-oxide-[protein] + [thioredoxin]-dithiol</text>
        <dbReference type="Rhea" id="RHEA:24164"/>
        <dbReference type="Rhea" id="RHEA-COMP:10698"/>
        <dbReference type="Rhea" id="RHEA-COMP:10700"/>
        <dbReference type="Rhea" id="RHEA-COMP:12313"/>
        <dbReference type="Rhea" id="RHEA-COMP:12314"/>
        <dbReference type="ChEBI" id="CHEBI:15377"/>
        <dbReference type="ChEBI" id="CHEBI:16044"/>
        <dbReference type="ChEBI" id="CHEBI:29950"/>
        <dbReference type="ChEBI" id="CHEBI:45764"/>
        <dbReference type="ChEBI" id="CHEBI:50058"/>
        <dbReference type="EC" id="1.8.4.12"/>
    </reaction>
</comment>
<evidence type="ECO:0000256" key="2">
    <source>
        <dbReference type="ARBA" id="ARBA00007174"/>
    </source>
</evidence>
<dbReference type="InterPro" id="IPR011057">
    <property type="entry name" value="Mss4-like_sf"/>
</dbReference>
<evidence type="ECO:0000259" key="8">
    <source>
        <dbReference type="PROSITE" id="PS51790"/>
    </source>
</evidence>
<dbReference type="SUPFAM" id="SSF51316">
    <property type="entry name" value="Mss4-like"/>
    <property type="match status" value="1"/>
</dbReference>
<dbReference type="GO" id="GO:0006979">
    <property type="term" value="P:response to oxidative stress"/>
    <property type="evidence" value="ECO:0007669"/>
    <property type="project" value="InterPro"/>
</dbReference>
<feature type="domain" description="MsrB" evidence="8">
    <location>
        <begin position="9"/>
        <end position="131"/>
    </location>
</feature>
<dbReference type="PANTHER" id="PTHR10173:SF52">
    <property type="entry name" value="METHIONINE-R-SULFOXIDE REDUCTASE B1"/>
    <property type="match status" value="1"/>
</dbReference>
<comment type="cofactor">
    <cofactor evidence="1">
        <name>Zn(2+)</name>
        <dbReference type="ChEBI" id="CHEBI:29105"/>
    </cofactor>
</comment>
<dbReference type="GO" id="GO:0046872">
    <property type="term" value="F:metal ion binding"/>
    <property type="evidence" value="ECO:0007669"/>
    <property type="project" value="UniProtKB-KW"/>
</dbReference>
<keyword evidence="6 9" id="KW-0560">Oxidoreductase</keyword>
<accession>A0A3B0Y515</accession>
<dbReference type="InterPro" id="IPR028427">
    <property type="entry name" value="Met_Sox_Rdtase_MsrB"/>
</dbReference>
<evidence type="ECO:0000256" key="5">
    <source>
        <dbReference type="ARBA" id="ARBA00022833"/>
    </source>
</evidence>
<keyword evidence="4" id="KW-0479">Metal-binding</keyword>
<dbReference type="EC" id="1.8.4.12" evidence="3"/>
<dbReference type="GO" id="GO:0030091">
    <property type="term" value="P:protein repair"/>
    <property type="evidence" value="ECO:0007669"/>
    <property type="project" value="InterPro"/>
</dbReference>
<evidence type="ECO:0000256" key="4">
    <source>
        <dbReference type="ARBA" id="ARBA00022723"/>
    </source>
</evidence>
<organism evidence="9">
    <name type="scientific">hydrothermal vent metagenome</name>
    <dbReference type="NCBI Taxonomy" id="652676"/>
    <lineage>
        <taxon>unclassified sequences</taxon>
        <taxon>metagenomes</taxon>
        <taxon>ecological metagenomes</taxon>
    </lineage>
</organism>
<dbReference type="AlphaFoldDB" id="A0A3B0Y515"/>
<dbReference type="PANTHER" id="PTHR10173">
    <property type="entry name" value="METHIONINE SULFOXIDE REDUCTASE"/>
    <property type="match status" value="1"/>
</dbReference>
<dbReference type="NCBIfam" id="TIGR00357">
    <property type="entry name" value="peptide-methionine (R)-S-oxide reductase MsrB"/>
    <property type="match status" value="1"/>
</dbReference>
<sequence>MNDKTLKDEEHWKQSLTREQFEVTRRSGTERAFSGKYHDCKTPGTYACACCGNLLFLSEHKFDSGTGWPSYWQAVNPDAIRTVQDKAHGMLRVEVLCANCDAHLGHVFEDGPRPTGLRYCINSLSLNLGEKGQD</sequence>